<reference evidence="1 2" key="1">
    <citation type="submission" date="2024-10" db="EMBL/GenBank/DDBJ databases">
        <authorList>
            <person name="Riesco R."/>
        </authorList>
    </citation>
    <scope>NUCLEOTIDE SEQUENCE [LARGE SCALE GENOMIC DNA]</scope>
    <source>
        <strain evidence="1 2">NCIMB 15449</strain>
    </source>
</reference>
<name>A0ABW7JGM7_9NOCA</name>
<organism evidence="1 2">
    <name type="scientific">Antrihabitans spumae</name>
    <dbReference type="NCBI Taxonomy" id="3373370"/>
    <lineage>
        <taxon>Bacteria</taxon>
        <taxon>Bacillati</taxon>
        <taxon>Actinomycetota</taxon>
        <taxon>Actinomycetes</taxon>
        <taxon>Mycobacteriales</taxon>
        <taxon>Nocardiaceae</taxon>
        <taxon>Antrihabitans</taxon>
    </lineage>
</organism>
<dbReference type="RefSeq" id="WP_395112267.1">
    <property type="nucleotide sequence ID" value="NZ_JBIMSO010000004.1"/>
</dbReference>
<evidence type="ECO:0000313" key="2">
    <source>
        <dbReference type="Proteomes" id="UP001609175"/>
    </source>
</evidence>
<accession>A0ABW7JGM7</accession>
<protein>
    <submittedName>
        <fullName evidence="1">DUF4832 domain-containing protein</fullName>
    </submittedName>
</protein>
<evidence type="ECO:0000313" key="1">
    <source>
        <dbReference type="EMBL" id="MFH5206873.1"/>
    </source>
</evidence>
<proteinExistence type="predicted"/>
<dbReference type="SUPFAM" id="SSF51445">
    <property type="entry name" value="(Trans)glycosidases"/>
    <property type="match status" value="1"/>
</dbReference>
<sequence length="467" mass="52872">MSVRLDWRLLQPNDPRNLPANADDDALYDFAELDKLIADAESAGERVGFRITSFNSCCDDNYPNSTDISVPDWLRSVDGATQDYEHNGVTYVIPDWNNMSYLTYFADLLAALGRRYNKDERVAVFEMSGYGDFSENHVAFMRDELAIPAPEPEQSEAELGYFSQYRDQYITKESIEYLVDANLRAFPDTQIVAALGNPQITKQLLRDSPALANITKPVGNRSDSLGTYRPIPTWAEDKDSRYIQTGDPIVDLVQNRFRIAPTITEWPPQFLKGGTEREYYETGLRDVVNDHVSMTASTGFPAQRTTTPMPDEFYDLWVRANKYAGYRYAVTKASVPTRASPNSDIPMSFDWTNFGSAPTYESWMPQYDILDSSGKVLRTITSRMALRDLYADQDYDDLTANPASRTETDLVMIDGGLETGEYSVRVRVQWNEKKTDATHSVSFPPMQLAQYTRDADGGYLLGEFTVE</sequence>
<dbReference type="Proteomes" id="UP001609175">
    <property type="component" value="Unassembled WGS sequence"/>
</dbReference>
<dbReference type="InterPro" id="IPR017853">
    <property type="entry name" value="GH"/>
</dbReference>
<gene>
    <name evidence="1" type="ORF">ACHIPZ_01305</name>
</gene>
<comment type="caution">
    <text evidence="1">The sequence shown here is derived from an EMBL/GenBank/DDBJ whole genome shotgun (WGS) entry which is preliminary data.</text>
</comment>
<dbReference type="EMBL" id="JBIMSO010000004">
    <property type="protein sequence ID" value="MFH5206873.1"/>
    <property type="molecule type" value="Genomic_DNA"/>
</dbReference>
<dbReference type="Gene3D" id="3.20.20.80">
    <property type="entry name" value="Glycosidases"/>
    <property type="match status" value="1"/>
</dbReference>